<protein>
    <recommendedName>
        <fullName evidence="4">Protein NO VEIN C-terminal domain-containing protein</fullName>
    </recommendedName>
</protein>
<dbReference type="PANTHER" id="PTHR32387:SF0">
    <property type="entry name" value="PROTEIN NO VEIN"/>
    <property type="match status" value="1"/>
</dbReference>
<feature type="compositionally biased region" description="Acidic residues" evidence="1">
    <location>
        <begin position="222"/>
        <end position="233"/>
    </location>
</feature>
<dbReference type="PaxDb" id="2903-EOD41083"/>
<dbReference type="HOGENOM" id="CLU_264131_0_0_1"/>
<evidence type="ECO:0000313" key="2">
    <source>
        <dbReference type="EnsemblProtists" id="EOD41083"/>
    </source>
</evidence>
<dbReference type="Gene3D" id="3.30.565.10">
    <property type="entry name" value="Histidine kinase-like ATPase, C-terminal domain"/>
    <property type="match status" value="1"/>
</dbReference>
<dbReference type="AlphaFoldDB" id="A0A0D3KZ98"/>
<dbReference type="NCBIfam" id="NF047352">
    <property type="entry name" value="P_loop_sacsin"/>
    <property type="match status" value="1"/>
</dbReference>
<accession>A0A0D3KZ98</accession>
<feature type="compositionally biased region" description="Low complexity" evidence="1">
    <location>
        <begin position="699"/>
        <end position="709"/>
    </location>
</feature>
<dbReference type="InterPro" id="IPR052957">
    <property type="entry name" value="Auxin_embryo_med"/>
</dbReference>
<dbReference type="KEGG" id="ehx:EMIHUDRAFT_250928"/>
<dbReference type="RefSeq" id="XP_005793512.1">
    <property type="nucleotide sequence ID" value="XM_005793455.1"/>
</dbReference>
<dbReference type="PANTHER" id="PTHR32387">
    <property type="entry name" value="WU:FJ29H11"/>
    <property type="match status" value="1"/>
</dbReference>
<name>A0A0D3KZ98_EMIH1</name>
<feature type="region of interest" description="Disordered" evidence="1">
    <location>
        <begin position="212"/>
        <end position="244"/>
    </location>
</feature>
<dbReference type="EnsemblProtists" id="EOD41083">
    <property type="protein sequence ID" value="EOD41083"/>
    <property type="gene ID" value="EMIHUDRAFT_250928"/>
</dbReference>
<feature type="compositionally biased region" description="Basic and acidic residues" evidence="1">
    <location>
        <begin position="355"/>
        <end position="371"/>
    </location>
</feature>
<reference evidence="3" key="1">
    <citation type="journal article" date="2013" name="Nature">
        <title>Pan genome of the phytoplankton Emiliania underpins its global distribution.</title>
        <authorList>
            <person name="Read B.A."/>
            <person name="Kegel J."/>
            <person name="Klute M.J."/>
            <person name="Kuo A."/>
            <person name="Lefebvre S.C."/>
            <person name="Maumus F."/>
            <person name="Mayer C."/>
            <person name="Miller J."/>
            <person name="Monier A."/>
            <person name="Salamov A."/>
            <person name="Young J."/>
            <person name="Aguilar M."/>
            <person name="Claverie J.M."/>
            <person name="Frickenhaus S."/>
            <person name="Gonzalez K."/>
            <person name="Herman E.K."/>
            <person name="Lin Y.C."/>
            <person name="Napier J."/>
            <person name="Ogata H."/>
            <person name="Sarno A.F."/>
            <person name="Shmutz J."/>
            <person name="Schroeder D."/>
            <person name="de Vargas C."/>
            <person name="Verret F."/>
            <person name="von Dassow P."/>
            <person name="Valentin K."/>
            <person name="Van de Peer Y."/>
            <person name="Wheeler G."/>
            <person name="Dacks J.B."/>
            <person name="Delwiche C.F."/>
            <person name="Dyhrman S.T."/>
            <person name="Glockner G."/>
            <person name="John U."/>
            <person name="Richards T."/>
            <person name="Worden A.Z."/>
            <person name="Zhang X."/>
            <person name="Grigoriev I.V."/>
            <person name="Allen A.E."/>
            <person name="Bidle K."/>
            <person name="Borodovsky M."/>
            <person name="Bowler C."/>
            <person name="Brownlee C."/>
            <person name="Cock J.M."/>
            <person name="Elias M."/>
            <person name="Gladyshev V.N."/>
            <person name="Groth M."/>
            <person name="Guda C."/>
            <person name="Hadaegh A."/>
            <person name="Iglesias-Rodriguez M.D."/>
            <person name="Jenkins J."/>
            <person name="Jones B.M."/>
            <person name="Lawson T."/>
            <person name="Leese F."/>
            <person name="Lindquist E."/>
            <person name="Lobanov A."/>
            <person name="Lomsadze A."/>
            <person name="Malik S.B."/>
            <person name="Marsh M.E."/>
            <person name="Mackinder L."/>
            <person name="Mock T."/>
            <person name="Mueller-Roeber B."/>
            <person name="Pagarete A."/>
            <person name="Parker M."/>
            <person name="Probert I."/>
            <person name="Quesneville H."/>
            <person name="Raines C."/>
            <person name="Rensing S.A."/>
            <person name="Riano-Pachon D.M."/>
            <person name="Richier S."/>
            <person name="Rokitta S."/>
            <person name="Shiraiwa Y."/>
            <person name="Soanes D.M."/>
            <person name="van der Giezen M."/>
            <person name="Wahlund T.M."/>
            <person name="Williams B."/>
            <person name="Wilson W."/>
            <person name="Wolfe G."/>
            <person name="Wurch L.L."/>
        </authorList>
    </citation>
    <scope>NUCLEOTIDE SEQUENCE</scope>
</reference>
<dbReference type="GeneID" id="17286353"/>
<organism evidence="2 3">
    <name type="scientific">Emiliania huxleyi (strain CCMP1516)</name>
    <dbReference type="NCBI Taxonomy" id="280463"/>
    <lineage>
        <taxon>Eukaryota</taxon>
        <taxon>Haptista</taxon>
        <taxon>Haptophyta</taxon>
        <taxon>Prymnesiophyceae</taxon>
        <taxon>Isochrysidales</taxon>
        <taxon>Noelaerhabdaceae</taxon>
        <taxon>Emiliania</taxon>
    </lineage>
</organism>
<feature type="region of interest" description="Disordered" evidence="1">
    <location>
        <begin position="355"/>
        <end position="391"/>
    </location>
</feature>
<dbReference type="SUPFAM" id="SSF55874">
    <property type="entry name" value="ATPase domain of HSP90 chaperone/DNA topoisomerase II/histidine kinase"/>
    <property type="match status" value="1"/>
</dbReference>
<dbReference type="eggNOG" id="ENOG502QQIR">
    <property type="taxonomic scope" value="Eukaryota"/>
</dbReference>
<feature type="region of interest" description="Disordered" evidence="1">
    <location>
        <begin position="669"/>
        <end position="763"/>
    </location>
</feature>
<keyword evidence="3" id="KW-1185">Reference proteome</keyword>
<reference evidence="2" key="2">
    <citation type="submission" date="2024-10" db="UniProtKB">
        <authorList>
            <consortium name="EnsemblProtists"/>
        </authorList>
    </citation>
    <scope>IDENTIFICATION</scope>
</reference>
<proteinExistence type="predicted"/>
<dbReference type="InterPro" id="IPR036890">
    <property type="entry name" value="HATPase_C_sf"/>
</dbReference>
<sequence length="1269" mass="135370">MLRFAAGLTTRTLGLPVTYDEEKERHAVMLVSNQSRVLLKPSNLEPWLVEYPRIRQRQLASGDYLDVSALKREAEARLSLPLPPPVAEALRGLQRVLSAVNSVVTLALATHNLLTLPLLDELIRLNRDFAAVASFDELLLGPLHRNPHVQRGAQRLSDATEAAGFGRLRQPPPPIGVDAIMEALSRAARAAFKSRAVEERVDFRAARGALGGGLPLGVPPRDDDDEEEGDEEEDRNRVGGSSEQNMSVAAALTVLANAQQTLHRALSRAHESARWAHTTVGQSPHYAVLTLLHLPNTHRKMLHRAVERKPGLGFRTLSTGPRHQSREGGTGGLHRRMLHLLPATASAEQLAPLREAFDCPPSRREESRTAEEGMAAEEEEERDAQARAEEGAGRRCEPALLLEHLCGVLEALQIEAAEAPLLETVAAAEARLLERLDAAAFEELLPGSSFASFLGAHAAPLGGRPTHARPLGSVTAADALRALRCAPDLADLSEATLWDDVFAAELGPLREFVQRHSRELAEGAVLLEAEDGRFVRLSAPARVSALREAAALGDGRTAAAVAAALCVEHGSVRSAPIELLRDQVQRACAGGGDQAARFVLEAVAALPPVLQAPLGLAVFLDPFCAEEPDAWRSLLASASPVEVRALYRVGAAAGISLLTEHFARSLYTPSAASPPPPSDRKVEGAASSAASSGGEGREAASASDTSSTAVQSPSLDPADASADHEPTAATAVTCVSGEAGRSADSAVRADGSDRAGGADEADATSRLCDRVGAMYGASESEASGPMRELRGITTRAIHRLAEELYAGSAHFVLELVQNADDNDYPAGVVPELRVEVTPAAIRFFNNEAGFSEANALALCSIGRSTKRADDPRYIGNKGIGWKSVFKITPRPQVHSRGFRLAFDATDASGLGYIVPRPAEPLTGWDGRGTVVLLPLEAAGGGAALRELRVALSDLRPSLLLFLRQLRSLEVRDAALGLHRRTTRRQHATDPGRVLLEESLERDGHAPSTQTQEWLVVTRRLDAAAERLGNQSTEVAIAFPLVEPSSPLPALDVFAFLPLRSYGMRFLLQADWVLPSSRESVDASSAWNQWLRSCVPDLFVEAAAALLQRAGDEQEKLRASNLLLQLVPTGASEFFEPLAKACCRRLKSVRFLLTRGGEFVTPGEAVVAGSSALEEASAPLATDRLVAQIGLHPAHPSLSLPAELARHLGVRRLDASLAVELLAELSSGWSDAGDVDTRWPGTWQRSDFSGAHAPGSAAGKTGASPSAVRR</sequence>
<evidence type="ECO:0008006" key="4">
    <source>
        <dbReference type="Google" id="ProtNLM"/>
    </source>
</evidence>
<evidence type="ECO:0000313" key="3">
    <source>
        <dbReference type="Proteomes" id="UP000013827"/>
    </source>
</evidence>
<dbReference type="Proteomes" id="UP000013827">
    <property type="component" value="Unassembled WGS sequence"/>
</dbReference>
<evidence type="ECO:0000256" key="1">
    <source>
        <dbReference type="SAM" id="MobiDB-lite"/>
    </source>
</evidence>
<feature type="region of interest" description="Disordered" evidence="1">
    <location>
        <begin position="312"/>
        <end position="332"/>
    </location>
</feature>
<feature type="region of interest" description="Disordered" evidence="1">
    <location>
        <begin position="1239"/>
        <end position="1269"/>
    </location>
</feature>